<dbReference type="GO" id="GO:0005886">
    <property type="term" value="C:plasma membrane"/>
    <property type="evidence" value="ECO:0007669"/>
    <property type="project" value="TreeGrafter"/>
</dbReference>
<evidence type="ECO:0000313" key="11">
    <source>
        <dbReference type="Proteomes" id="UP000567885"/>
    </source>
</evidence>
<keyword evidence="3 8" id="KW-0732">Signal</keyword>
<comment type="caution">
    <text evidence="10">The sequence shown here is derived from an EMBL/GenBank/DDBJ whole genome shotgun (WGS) entry which is preliminary data.</text>
</comment>
<evidence type="ECO:0000256" key="8">
    <source>
        <dbReference type="SAM" id="SignalP"/>
    </source>
</evidence>
<keyword evidence="5" id="KW-0472">Membrane</keyword>
<dbReference type="SMART" id="SM00321">
    <property type="entry name" value="WSC"/>
    <property type="match status" value="1"/>
</dbReference>
<evidence type="ECO:0000313" key="10">
    <source>
        <dbReference type="EMBL" id="KAF5659573.1"/>
    </source>
</evidence>
<evidence type="ECO:0000256" key="6">
    <source>
        <dbReference type="ARBA" id="ARBA00023180"/>
    </source>
</evidence>
<comment type="subcellular location">
    <subcellularLocation>
        <location evidence="1">Membrane</location>
        <topology evidence="1">Single-pass membrane protein</topology>
    </subcellularLocation>
</comment>
<evidence type="ECO:0000256" key="1">
    <source>
        <dbReference type="ARBA" id="ARBA00004167"/>
    </source>
</evidence>
<dbReference type="Pfam" id="PF01822">
    <property type="entry name" value="WSC"/>
    <property type="match status" value="1"/>
</dbReference>
<dbReference type="EMBL" id="JAAGWQ010000214">
    <property type="protein sequence ID" value="KAF5659573.1"/>
    <property type="molecule type" value="Genomic_DNA"/>
</dbReference>
<keyword evidence="2" id="KW-0812">Transmembrane</keyword>
<name>A0A8H5SYL9_FUSHE</name>
<feature type="compositionally biased region" description="Low complexity" evidence="7">
    <location>
        <begin position="138"/>
        <end position="152"/>
    </location>
</feature>
<evidence type="ECO:0000256" key="7">
    <source>
        <dbReference type="SAM" id="MobiDB-lite"/>
    </source>
</evidence>
<dbReference type="OrthoDB" id="2019572at2759"/>
<feature type="chain" id="PRO_5034542173" description="WSC domain-containing protein" evidence="8">
    <location>
        <begin position="18"/>
        <end position="236"/>
    </location>
</feature>
<dbReference type="Proteomes" id="UP000567885">
    <property type="component" value="Unassembled WGS sequence"/>
</dbReference>
<feature type="region of interest" description="Disordered" evidence="7">
    <location>
        <begin position="120"/>
        <end position="152"/>
    </location>
</feature>
<evidence type="ECO:0000256" key="4">
    <source>
        <dbReference type="ARBA" id="ARBA00022989"/>
    </source>
</evidence>
<feature type="compositionally biased region" description="Polar residues" evidence="7">
    <location>
        <begin position="166"/>
        <end position="175"/>
    </location>
</feature>
<gene>
    <name evidence="10" type="ORF">FHETE_9357</name>
</gene>
<feature type="signal peptide" evidence="8">
    <location>
        <begin position="1"/>
        <end position="17"/>
    </location>
</feature>
<organism evidence="10 11">
    <name type="scientific">Fusarium heterosporum</name>
    <dbReference type="NCBI Taxonomy" id="42747"/>
    <lineage>
        <taxon>Eukaryota</taxon>
        <taxon>Fungi</taxon>
        <taxon>Dikarya</taxon>
        <taxon>Ascomycota</taxon>
        <taxon>Pezizomycotina</taxon>
        <taxon>Sordariomycetes</taxon>
        <taxon>Hypocreomycetidae</taxon>
        <taxon>Hypocreales</taxon>
        <taxon>Nectriaceae</taxon>
        <taxon>Fusarium</taxon>
        <taxon>Fusarium heterosporum species complex</taxon>
    </lineage>
</organism>
<feature type="region of interest" description="Disordered" evidence="7">
    <location>
        <begin position="166"/>
        <end position="220"/>
    </location>
</feature>
<dbReference type="PANTHER" id="PTHR24269">
    <property type="entry name" value="KREMEN PROTEIN"/>
    <property type="match status" value="1"/>
</dbReference>
<dbReference type="PANTHER" id="PTHR24269:SF16">
    <property type="entry name" value="PROTEIN SLG1"/>
    <property type="match status" value="1"/>
</dbReference>
<dbReference type="AlphaFoldDB" id="A0A8H5SYL9"/>
<feature type="compositionally biased region" description="Low complexity" evidence="7">
    <location>
        <begin position="179"/>
        <end position="213"/>
    </location>
</feature>
<sequence length="236" mass="24530">MAFARFALLSLLTLASAREVDQLPKKDPVLNQATSQGCFDALPAQVVSSPDRPFNTPGMCVEYCKAKEMNVSFLQNKSCFCSLKYPAKAAMVHDNQCNTPCPGYPAQACGGQDAFSVYNNGIELEPGSDDGANEDKTSTTSTSAAPTKSAASTTIHVASTTIAASTYSEGSSTTKSEQESGSRSAAEEASGVANAAGDSTIPTTPSPTASTVTNNGALRFSSPVGNVVNLMRQFSR</sequence>
<keyword evidence="4" id="KW-1133">Transmembrane helix</keyword>
<evidence type="ECO:0000256" key="3">
    <source>
        <dbReference type="ARBA" id="ARBA00022729"/>
    </source>
</evidence>
<evidence type="ECO:0000256" key="5">
    <source>
        <dbReference type="ARBA" id="ARBA00023136"/>
    </source>
</evidence>
<dbReference type="PROSITE" id="PS51212">
    <property type="entry name" value="WSC"/>
    <property type="match status" value="1"/>
</dbReference>
<evidence type="ECO:0000256" key="2">
    <source>
        <dbReference type="ARBA" id="ARBA00022692"/>
    </source>
</evidence>
<evidence type="ECO:0000259" key="9">
    <source>
        <dbReference type="PROSITE" id="PS51212"/>
    </source>
</evidence>
<proteinExistence type="predicted"/>
<feature type="domain" description="WSC" evidence="9">
    <location>
        <begin position="32"/>
        <end position="121"/>
    </location>
</feature>
<keyword evidence="11" id="KW-1185">Reference proteome</keyword>
<reference evidence="10 11" key="1">
    <citation type="submission" date="2020-05" db="EMBL/GenBank/DDBJ databases">
        <title>Identification and distribution of gene clusters putatively required for synthesis of sphingolipid metabolism inhibitors in phylogenetically diverse species of the filamentous fungus Fusarium.</title>
        <authorList>
            <person name="Kim H.-S."/>
            <person name="Busman M."/>
            <person name="Brown D.W."/>
            <person name="Divon H."/>
            <person name="Uhlig S."/>
            <person name="Proctor R.H."/>
        </authorList>
    </citation>
    <scope>NUCLEOTIDE SEQUENCE [LARGE SCALE GENOMIC DNA]</scope>
    <source>
        <strain evidence="10 11">NRRL 20693</strain>
    </source>
</reference>
<dbReference type="InterPro" id="IPR051836">
    <property type="entry name" value="Kremen_rcpt"/>
</dbReference>
<accession>A0A8H5SYL9</accession>
<keyword evidence="6" id="KW-0325">Glycoprotein</keyword>
<dbReference type="InterPro" id="IPR002889">
    <property type="entry name" value="WSC_carb-bd"/>
</dbReference>
<protein>
    <recommendedName>
        <fullName evidence="9">WSC domain-containing protein</fullName>
    </recommendedName>
</protein>